<keyword evidence="5" id="KW-1185">Reference proteome</keyword>
<feature type="repeat" description="WD" evidence="3">
    <location>
        <begin position="54"/>
        <end position="92"/>
    </location>
</feature>
<evidence type="ECO:0000313" key="4">
    <source>
        <dbReference type="EMBL" id="KAK6338870.1"/>
    </source>
</evidence>
<dbReference type="InterPro" id="IPR015943">
    <property type="entry name" value="WD40/YVTN_repeat-like_dom_sf"/>
</dbReference>
<name>A0AAV9UB89_9PEZI</name>
<dbReference type="PANTHER" id="PTHR22889:SF0">
    <property type="entry name" value="WD REPEAT-CONTAINING PROTEIN 89"/>
    <property type="match status" value="1"/>
</dbReference>
<proteinExistence type="predicted"/>
<comment type="caution">
    <text evidence="4">The sequence shown here is derived from an EMBL/GenBank/DDBJ whole genome shotgun (WGS) entry which is preliminary data.</text>
</comment>
<reference evidence="4 5" key="1">
    <citation type="submission" date="2019-10" db="EMBL/GenBank/DDBJ databases">
        <authorList>
            <person name="Palmer J.M."/>
        </authorList>
    </citation>
    <scope>NUCLEOTIDE SEQUENCE [LARGE SCALE GENOMIC DNA]</scope>
    <source>
        <strain evidence="4 5">TWF696</strain>
    </source>
</reference>
<gene>
    <name evidence="4" type="ORF">TWF696_009676</name>
</gene>
<dbReference type="EMBL" id="JAVHNQ010000009">
    <property type="protein sequence ID" value="KAK6338870.1"/>
    <property type="molecule type" value="Genomic_DNA"/>
</dbReference>
<keyword evidence="1 3" id="KW-0853">WD repeat</keyword>
<evidence type="ECO:0000313" key="5">
    <source>
        <dbReference type="Proteomes" id="UP001375240"/>
    </source>
</evidence>
<dbReference type="PROSITE" id="PS50082">
    <property type="entry name" value="WD_REPEATS_2"/>
    <property type="match status" value="3"/>
</dbReference>
<accession>A0AAV9UB89</accession>
<dbReference type="PROSITE" id="PS00678">
    <property type="entry name" value="WD_REPEATS_1"/>
    <property type="match status" value="1"/>
</dbReference>
<dbReference type="InterPro" id="IPR036322">
    <property type="entry name" value="WD40_repeat_dom_sf"/>
</dbReference>
<dbReference type="SMART" id="SM00320">
    <property type="entry name" value="WD40"/>
    <property type="match status" value="3"/>
</dbReference>
<dbReference type="InterPro" id="IPR001680">
    <property type="entry name" value="WD40_rpt"/>
</dbReference>
<dbReference type="PANTHER" id="PTHR22889">
    <property type="entry name" value="WD REPEAT-CONTAINING PROTEIN 89"/>
    <property type="match status" value="1"/>
</dbReference>
<dbReference type="InterPro" id="IPR019775">
    <property type="entry name" value="WD40_repeat_CS"/>
</dbReference>
<keyword evidence="2" id="KW-0677">Repeat</keyword>
<feature type="repeat" description="WD" evidence="3">
    <location>
        <begin position="301"/>
        <end position="337"/>
    </location>
</feature>
<dbReference type="Proteomes" id="UP001375240">
    <property type="component" value="Unassembled WGS sequence"/>
</dbReference>
<dbReference type="Gene3D" id="2.130.10.10">
    <property type="entry name" value="YVTN repeat-like/Quinoprotein amine dehydrogenase"/>
    <property type="match status" value="2"/>
</dbReference>
<evidence type="ECO:0000256" key="3">
    <source>
        <dbReference type="PROSITE-ProRule" id="PRU00221"/>
    </source>
</evidence>
<dbReference type="PROSITE" id="PS50294">
    <property type="entry name" value="WD_REPEATS_REGION"/>
    <property type="match status" value="3"/>
</dbReference>
<dbReference type="SUPFAM" id="SSF50978">
    <property type="entry name" value="WD40 repeat-like"/>
    <property type="match status" value="1"/>
</dbReference>
<dbReference type="Pfam" id="PF00400">
    <property type="entry name" value="WD40"/>
    <property type="match status" value="3"/>
</dbReference>
<evidence type="ECO:0000256" key="1">
    <source>
        <dbReference type="ARBA" id="ARBA00022574"/>
    </source>
</evidence>
<protein>
    <submittedName>
        <fullName evidence="4">Uncharacterized protein</fullName>
    </submittedName>
</protein>
<evidence type="ECO:0000256" key="2">
    <source>
        <dbReference type="ARBA" id="ARBA00022737"/>
    </source>
</evidence>
<feature type="repeat" description="WD" evidence="3">
    <location>
        <begin position="147"/>
        <end position="182"/>
    </location>
</feature>
<organism evidence="4 5">
    <name type="scientific">Orbilia brochopaga</name>
    <dbReference type="NCBI Taxonomy" id="3140254"/>
    <lineage>
        <taxon>Eukaryota</taxon>
        <taxon>Fungi</taxon>
        <taxon>Dikarya</taxon>
        <taxon>Ascomycota</taxon>
        <taxon>Pezizomycotina</taxon>
        <taxon>Orbiliomycetes</taxon>
        <taxon>Orbiliales</taxon>
        <taxon>Orbiliaceae</taxon>
        <taxon>Orbilia</taxon>
    </lineage>
</organism>
<dbReference type="InterPro" id="IPR039328">
    <property type="entry name" value="WDR89"/>
</dbReference>
<sequence>MNFTETLASSISSPAGTYHYSFARAGQHLAVISSDDNLRLLDPSTLAVVASTSIPTHADGVTCIKSASTDDGNLVFTAGRDGAVRVWDLRRGLAGSVKEFKRRGAEPILSMDVSVERGLVAAGTELTGQSAEVVVWDLEGREKMNYVESHNDDVTQLSFHPTARELLLSGSTDGLINVYNMNIPDEDDALHQVVNHGSSIHHAGFLSSDAIYGLSHDENLSVYKLADPNEDVEEPKPVVFGDVRQRFGCEYAIDVLLRGGESAGVGVIAVGSHSHQWVDLQSLRVENGVWALGGEQVVRLVGGHREEIVRCLYVDDVSATVFTGGEDGLVKAWKPAP</sequence>
<dbReference type="AlphaFoldDB" id="A0AAV9UB89"/>